<keyword evidence="17" id="KW-1185">Reference proteome</keyword>
<dbReference type="InterPro" id="IPR036942">
    <property type="entry name" value="Beta-barrel_TonB_sf"/>
</dbReference>
<keyword evidence="2 12" id="KW-0813">Transport</keyword>
<comment type="subcellular location">
    <subcellularLocation>
        <location evidence="1 12">Cell outer membrane</location>
        <topology evidence="1 12">Multi-pass membrane protein</topology>
    </subcellularLocation>
</comment>
<keyword evidence="5 12" id="KW-0812">Transmembrane</keyword>
<evidence type="ECO:0000256" key="7">
    <source>
        <dbReference type="ARBA" id="ARBA00023004"/>
    </source>
</evidence>
<dbReference type="EMBL" id="RAPY01000005">
    <property type="protein sequence ID" value="RKE45470.1"/>
    <property type="molecule type" value="Genomic_DNA"/>
</dbReference>
<evidence type="ECO:0000256" key="5">
    <source>
        <dbReference type="ARBA" id="ARBA00022692"/>
    </source>
</evidence>
<dbReference type="SUPFAM" id="SSF49464">
    <property type="entry name" value="Carboxypeptidase regulatory domain-like"/>
    <property type="match status" value="1"/>
</dbReference>
<keyword evidence="6" id="KW-0732">Signal</keyword>
<keyword evidence="9 13" id="KW-0798">TonB box</keyword>
<keyword evidence="10 12" id="KW-0472">Membrane</keyword>
<evidence type="ECO:0000256" key="6">
    <source>
        <dbReference type="ARBA" id="ARBA00022729"/>
    </source>
</evidence>
<dbReference type="Pfam" id="PF00593">
    <property type="entry name" value="TonB_dep_Rec_b-barrel"/>
    <property type="match status" value="1"/>
</dbReference>
<evidence type="ECO:0000256" key="1">
    <source>
        <dbReference type="ARBA" id="ARBA00004571"/>
    </source>
</evidence>
<evidence type="ECO:0000256" key="10">
    <source>
        <dbReference type="ARBA" id="ARBA00023136"/>
    </source>
</evidence>
<reference evidence="16 17" key="1">
    <citation type="submission" date="2018-09" db="EMBL/GenBank/DDBJ databases">
        <title>Genomic Encyclopedia of Type Strains, Phase III (KMG-III): the genomes of soil and plant-associated and newly described type strains.</title>
        <authorList>
            <person name="Whitman W."/>
        </authorList>
    </citation>
    <scope>NUCLEOTIDE SEQUENCE [LARGE SCALE GENOMIC DNA]</scope>
    <source>
        <strain evidence="16 17">CECT 7938</strain>
    </source>
</reference>
<dbReference type="RefSeq" id="WP_120261215.1">
    <property type="nucleotide sequence ID" value="NZ_RAPY01000005.1"/>
</dbReference>
<accession>A0A420ALZ0</accession>
<keyword evidence="16" id="KW-0675">Receptor</keyword>
<name>A0A420ALZ0_SPHD1</name>
<evidence type="ECO:0000256" key="8">
    <source>
        <dbReference type="ARBA" id="ARBA00023065"/>
    </source>
</evidence>
<dbReference type="Pfam" id="PF13715">
    <property type="entry name" value="CarbopepD_reg_2"/>
    <property type="match status" value="1"/>
</dbReference>
<evidence type="ECO:0000259" key="14">
    <source>
        <dbReference type="Pfam" id="PF00593"/>
    </source>
</evidence>
<dbReference type="PROSITE" id="PS52016">
    <property type="entry name" value="TONB_DEPENDENT_REC_3"/>
    <property type="match status" value="1"/>
</dbReference>
<dbReference type="InterPro" id="IPR000531">
    <property type="entry name" value="Beta-barrel_TonB"/>
</dbReference>
<dbReference type="GO" id="GO:0009279">
    <property type="term" value="C:cell outer membrane"/>
    <property type="evidence" value="ECO:0007669"/>
    <property type="project" value="UniProtKB-SubCell"/>
</dbReference>
<evidence type="ECO:0000256" key="12">
    <source>
        <dbReference type="PROSITE-ProRule" id="PRU01360"/>
    </source>
</evidence>
<evidence type="ECO:0000256" key="2">
    <source>
        <dbReference type="ARBA" id="ARBA00022448"/>
    </source>
</evidence>
<dbReference type="CDD" id="cd01347">
    <property type="entry name" value="ligand_gated_channel"/>
    <property type="match status" value="1"/>
</dbReference>
<keyword evidence="11 12" id="KW-0998">Cell outer membrane</keyword>
<evidence type="ECO:0000256" key="4">
    <source>
        <dbReference type="ARBA" id="ARBA00022496"/>
    </source>
</evidence>
<dbReference type="PANTHER" id="PTHR32552:SF68">
    <property type="entry name" value="FERRICHROME OUTER MEMBRANE TRANSPORTER_PHAGE RECEPTOR"/>
    <property type="match status" value="1"/>
</dbReference>
<dbReference type="Pfam" id="PF07715">
    <property type="entry name" value="Plug"/>
    <property type="match status" value="1"/>
</dbReference>
<evidence type="ECO:0000256" key="13">
    <source>
        <dbReference type="RuleBase" id="RU003357"/>
    </source>
</evidence>
<protein>
    <submittedName>
        <fullName evidence="16">Iron complex outermembrane receptor protein</fullName>
    </submittedName>
</protein>
<dbReference type="AlphaFoldDB" id="A0A420ALZ0"/>
<dbReference type="OrthoDB" id="9758472at2"/>
<gene>
    <name evidence="16" type="ORF">DFQ12_4545</name>
</gene>
<dbReference type="InterPro" id="IPR012910">
    <property type="entry name" value="Plug_dom"/>
</dbReference>
<proteinExistence type="inferred from homology"/>
<dbReference type="GO" id="GO:0015344">
    <property type="term" value="F:siderophore uptake transmembrane transporter activity"/>
    <property type="evidence" value="ECO:0007669"/>
    <property type="project" value="TreeGrafter"/>
</dbReference>
<comment type="similarity">
    <text evidence="12 13">Belongs to the TonB-dependent receptor family.</text>
</comment>
<evidence type="ECO:0000256" key="11">
    <source>
        <dbReference type="ARBA" id="ARBA00023237"/>
    </source>
</evidence>
<dbReference type="Gene3D" id="2.40.170.20">
    <property type="entry name" value="TonB-dependent receptor, beta-barrel domain"/>
    <property type="match status" value="1"/>
</dbReference>
<dbReference type="PANTHER" id="PTHR32552">
    <property type="entry name" value="FERRICHROME IRON RECEPTOR-RELATED"/>
    <property type="match status" value="1"/>
</dbReference>
<keyword evidence="8" id="KW-0406">Ion transport</keyword>
<keyword evidence="3 12" id="KW-1134">Transmembrane beta strand</keyword>
<dbReference type="InterPro" id="IPR008969">
    <property type="entry name" value="CarboxyPept-like_regulatory"/>
</dbReference>
<organism evidence="16 17">
    <name type="scientific">Sphingobacterium detergens</name>
    <dbReference type="NCBI Taxonomy" id="1145106"/>
    <lineage>
        <taxon>Bacteria</taxon>
        <taxon>Pseudomonadati</taxon>
        <taxon>Bacteroidota</taxon>
        <taxon>Sphingobacteriia</taxon>
        <taxon>Sphingobacteriales</taxon>
        <taxon>Sphingobacteriaceae</taxon>
        <taxon>Sphingobacterium</taxon>
    </lineage>
</organism>
<dbReference type="Proteomes" id="UP000286246">
    <property type="component" value="Unassembled WGS sequence"/>
</dbReference>
<evidence type="ECO:0000313" key="16">
    <source>
        <dbReference type="EMBL" id="RKE45470.1"/>
    </source>
</evidence>
<dbReference type="InterPro" id="IPR037066">
    <property type="entry name" value="Plug_dom_sf"/>
</dbReference>
<comment type="caution">
    <text evidence="16">The sequence shown here is derived from an EMBL/GenBank/DDBJ whole genome shotgun (WGS) entry which is preliminary data.</text>
</comment>
<evidence type="ECO:0000256" key="9">
    <source>
        <dbReference type="ARBA" id="ARBA00023077"/>
    </source>
</evidence>
<dbReference type="InterPro" id="IPR039426">
    <property type="entry name" value="TonB-dep_rcpt-like"/>
</dbReference>
<evidence type="ECO:0000256" key="3">
    <source>
        <dbReference type="ARBA" id="ARBA00022452"/>
    </source>
</evidence>
<feature type="domain" description="TonB-dependent receptor-like beta-barrel" evidence="14">
    <location>
        <begin position="311"/>
        <end position="800"/>
    </location>
</feature>
<dbReference type="Gene3D" id="2.170.130.10">
    <property type="entry name" value="TonB-dependent receptor, plug domain"/>
    <property type="match status" value="1"/>
</dbReference>
<dbReference type="Gene3D" id="2.60.40.1120">
    <property type="entry name" value="Carboxypeptidase-like, regulatory domain"/>
    <property type="match status" value="1"/>
</dbReference>
<sequence length="831" mass="91834">MDKHLLALASTFLIGSAVYGQTSGIVKGKVVDANNNPLSSVTVSIGDKTVRTDHKGHFRLQGVDQNAIIRFTYLGYQATSVDYVFSSTSREVVMKPVVLVGNEQAIDEVEVFGERNKKPKGLEMITRMPLKPSDQIQSISVISNKVIQDQGILTLTDAVRNIPGVTLFGSYGGVKESLSTRGFRGVPVLKNGVRMDSQFQTASGVVDMQGVESIQMIKGSAAVTQGVITDLGNAGGVINVVTKTPNFTNSGEVGVRVGSWGQFRPTFDFQTVLDKKETVAFRMDGAYERNDSFRKGLSANRVYLNPSLAWKPTERTTITLEGDYFNDNRTPVNSAVNLNPSQSINALYVIPNNKFLGMNSDNVNTEMKSFMGQINHELSDRWSIRASIATSSYQVDNLTTSATLIEDKEEKFNTFSRKMSKSLRDDKNKTFQFDLIGKDLYTGKVKHLVQAGVDYRIADATTTSFGTKLSLLDSKVPLSKPDQAALAGGIIDVIDIHGDWANDLTQVYYVDSLGNNQIGKKVAFEAKTPVRNYYSSVGFMAQDVIEFNKYIKAVLGLRYSEMTTKDFISNGNKRVSAWNPMAGVIVTPFENFNVFGSYTNSTSLRSAANPMVDGTKAGASTTEQFEGGIKSDWLDNRLRFNLTYFHIYTSDLTNAEYNDANQPTGLYFKAGDLVRDGIEAELNGRVLENLTVMLGYAYLDARYKNSPSYMNGSAPMNAPKHTANAWVQYVFNQGALRNLSLSAGVYYVGDRPVNEYSLTPQGHGEYYGEKPFNMPAYTTLNAQVGYKWRRFDAKVFVNNITNEIGLNSYFRGGFINQIDPRNAAVSLSYKF</sequence>
<keyword evidence="7" id="KW-0408">Iron</keyword>
<keyword evidence="4" id="KW-0410">Iron transport</keyword>
<evidence type="ECO:0000259" key="15">
    <source>
        <dbReference type="Pfam" id="PF07715"/>
    </source>
</evidence>
<dbReference type="SUPFAM" id="SSF56935">
    <property type="entry name" value="Porins"/>
    <property type="match status" value="1"/>
</dbReference>
<feature type="domain" description="TonB-dependent receptor plug" evidence="15">
    <location>
        <begin position="133"/>
        <end position="226"/>
    </location>
</feature>
<evidence type="ECO:0000313" key="17">
    <source>
        <dbReference type="Proteomes" id="UP000286246"/>
    </source>
</evidence>